<gene>
    <name evidence="1" type="ORF">KIN20_013316</name>
</gene>
<evidence type="ECO:0000313" key="1">
    <source>
        <dbReference type="EMBL" id="KAJ1355775.1"/>
    </source>
</evidence>
<evidence type="ECO:0000313" key="2">
    <source>
        <dbReference type="Proteomes" id="UP001196413"/>
    </source>
</evidence>
<protein>
    <submittedName>
        <fullName evidence="1">Uncharacterized protein</fullName>
    </submittedName>
</protein>
<reference evidence="1" key="1">
    <citation type="submission" date="2021-06" db="EMBL/GenBank/DDBJ databases">
        <title>Parelaphostrongylus tenuis whole genome reference sequence.</title>
        <authorList>
            <person name="Garwood T.J."/>
            <person name="Larsen P.A."/>
            <person name="Fountain-Jones N.M."/>
            <person name="Garbe J.R."/>
            <person name="Macchietto M.G."/>
            <person name="Kania S.A."/>
            <person name="Gerhold R.W."/>
            <person name="Richards J.E."/>
            <person name="Wolf T.M."/>
        </authorList>
    </citation>
    <scope>NUCLEOTIDE SEQUENCE</scope>
    <source>
        <strain evidence="1">MNPRO001-30</strain>
        <tissue evidence="1">Meninges</tissue>
    </source>
</reference>
<comment type="caution">
    <text evidence="1">The sequence shown here is derived from an EMBL/GenBank/DDBJ whole genome shotgun (WGS) entry which is preliminary data.</text>
</comment>
<dbReference type="EMBL" id="JAHQIW010002576">
    <property type="protein sequence ID" value="KAJ1355775.1"/>
    <property type="molecule type" value="Genomic_DNA"/>
</dbReference>
<keyword evidence="2" id="KW-1185">Reference proteome</keyword>
<dbReference type="AlphaFoldDB" id="A0AAD5MDA4"/>
<accession>A0AAD5MDA4</accession>
<name>A0AAD5MDA4_PARTN</name>
<proteinExistence type="predicted"/>
<dbReference type="Proteomes" id="UP001196413">
    <property type="component" value="Unassembled WGS sequence"/>
</dbReference>
<organism evidence="1 2">
    <name type="scientific">Parelaphostrongylus tenuis</name>
    <name type="common">Meningeal worm</name>
    <dbReference type="NCBI Taxonomy" id="148309"/>
    <lineage>
        <taxon>Eukaryota</taxon>
        <taxon>Metazoa</taxon>
        <taxon>Ecdysozoa</taxon>
        <taxon>Nematoda</taxon>
        <taxon>Chromadorea</taxon>
        <taxon>Rhabditida</taxon>
        <taxon>Rhabditina</taxon>
        <taxon>Rhabditomorpha</taxon>
        <taxon>Strongyloidea</taxon>
        <taxon>Metastrongylidae</taxon>
        <taxon>Parelaphostrongylus</taxon>
    </lineage>
</organism>
<sequence>MSVASRYPKLDILKKFTPEFRVVMKTSIHILGDYKAGNQIRTFTFEPEGGDKVVINDR</sequence>